<feature type="transmembrane region" description="Helical" evidence="6">
    <location>
        <begin position="122"/>
        <end position="143"/>
    </location>
</feature>
<evidence type="ECO:0000256" key="6">
    <source>
        <dbReference type="SAM" id="Phobius"/>
    </source>
</evidence>
<dbReference type="EMBL" id="SIJB01000027">
    <property type="protein sequence ID" value="NBI29744.1"/>
    <property type="molecule type" value="Genomic_DNA"/>
</dbReference>
<keyword evidence="5 6" id="KW-0472">Membrane</keyword>
<dbReference type="NCBIfam" id="TIGR02900">
    <property type="entry name" value="spore_V_B"/>
    <property type="match status" value="1"/>
</dbReference>
<dbReference type="CDD" id="cd13124">
    <property type="entry name" value="MATE_SpoVB_like"/>
    <property type="match status" value="1"/>
</dbReference>
<comment type="caution">
    <text evidence="7">The sequence shown here is derived from an EMBL/GenBank/DDBJ whole genome shotgun (WGS) entry which is preliminary data.</text>
</comment>
<evidence type="ECO:0000256" key="1">
    <source>
        <dbReference type="ARBA" id="ARBA00004651"/>
    </source>
</evidence>
<comment type="subcellular location">
    <subcellularLocation>
        <location evidence="1">Cell membrane</location>
        <topology evidence="1">Multi-pass membrane protein</topology>
    </subcellularLocation>
</comment>
<evidence type="ECO:0000256" key="4">
    <source>
        <dbReference type="ARBA" id="ARBA00022989"/>
    </source>
</evidence>
<feature type="transmembrane region" description="Helical" evidence="6">
    <location>
        <begin position="47"/>
        <end position="65"/>
    </location>
</feature>
<dbReference type="PANTHER" id="PTHR30250">
    <property type="entry name" value="PST FAMILY PREDICTED COLANIC ACID TRANSPORTER"/>
    <property type="match status" value="1"/>
</dbReference>
<protein>
    <submittedName>
        <fullName evidence="7">Stage V sporulation protein B</fullName>
    </submittedName>
</protein>
<dbReference type="InterPro" id="IPR024923">
    <property type="entry name" value="PG_synth_SpoVB"/>
</dbReference>
<organism evidence="7 8">
    <name type="scientific">Chengkuizengella marina</name>
    <dbReference type="NCBI Taxonomy" id="2507566"/>
    <lineage>
        <taxon>Bacteria</taxon>
        <taxon>Bacillati</taxon>
        <taxon>Bacillota</taxon>
        <taxon>Bacilli</taxon>
        <taxon>Bacillales</taxon>
        <taxon>Paenibacillaceae</taxon>
        <taxon>Chengkuizengella</taxon>
    </lineage>
</organism>
<feature type="transmembrane region" description="Helical" evidence="6">
    <location>
        <begin position="332"/>
        <end position="356"/>
    </location>
</feature>
<feature type="transmembrane region" description="Helical" evidence="6">
    <location>
        <begin position="289"/>
        <end position="311"/>
    </location>
</feature>
<keyword evidence="8" id="KW-1185">Reference proteome</keyword>
<feature type="transmembrane region" description="Helical" evidence="6">
    <location>
        <begin position="362"/>
        <end position="380"/>
    </location>
</feature>
<feature type="transmembrane region" description="Helical" evidence="6">
    <location>
        <begin position="420"/>
        <end position="441"/>
    </location>
</feature>
<evidence type="ECO:0000313" key="8">
    <source>
        <dbReference type="Proteomes" id="UP000448943"/>
    </source>
</evidence>
<keyword evidence="2" id="KW-1003">Cell membrane</keyword>
<gene>
    <name evidence="7" type="primary">spoVB</name>
    <name evidence="7" type="ORF">ERL59_12330</name>
</gene>
<dbReference type="PANTHER" id="PTHR30250:SF24">
    <property type="entry name" value="STAGE V SPORULATION PROTEIN B"/>
    <property type="match status" value="1"/>
</dbReference>
<evidence type="ECO:0000256" key="3">
    <source>
        <dbReference type="ARBA" id="ARBA00022692"/>
    </source>
</evidence>
<feature type="transmembrane region" description="Helical" evidence="6">
    <location>
        <begin position="12"/>
        <end position="35"/>
    </location>
</feature>
<dbReference type="InterPro" id="IPR050833">
    <property type="entry name" value="Poly_Biosynth_Transport"/>
</dbReference>
<keyword evidence="4 6" id="KW-1133">Transmembrane helix</keyword>
<dbReference type="Proteomes" id="UP000448943">
    <property type="component" value="Unassembled WGS sequence"/>
</dbReference>
<evidence type="ECO:0000256" key="2">
    <source>
        <dbReference type="ARBA" id="ARBA00022475"/>
    </source>
</evidence>
<feature type="transmembrane region" description="Helical" evidence="6">
    <location>
        <begin position="155"/>
        <end position="176"/>
    </location>
</feature>
<dbReference type="PIRSF" id="PIRSF038958">
    <property type="entry name" value="PG_synth_SpoVB"/>
    <property type="match status" value="1"/>
</dbReference>
<evidence type="ECO:0000313" key="7">
    <source>
        <dbReference type="EMBL" id="NBI29744.1"/>
    </source>
</evidence>
<dbReference type="InterPro" id="IPR002797">
    <property type="entry name" value="Polysacc_synth"/>
</dbReference>
<feature type="transmembrane region" description="Helical" evidence="6">
    <location>
        <begin position="453"/>
        <end position="474"/>
    </location>
</feature>
<feature type="transmembrane region" description="Helical" evidence="6">
    <location>
        <begin position="392"/>
        <end position="414"/>
    </location>
</feature>
<dbReference type="GO" id="GO:0005886">
    <property type="term" value="C:plasma membrane"/>
    <property type="evidence" value="ECO:0007669"/>
    <property type="project" value="UniProtKB-SubCell"/>
</dbReference>
<dbReference type="Pfam" id="PF01943">
    <property type="entry name" value="Polysacc_synt"/>
    <property type="match status" value="1"/>
</dbReference>
<dbReference type="RefSeq" id="WP_160646548.1">
    <property type="nucleotide sequence ID" value="NZ_SIJB01000027.1"/>
</dbReference>
<feature type="transmembrane region" description="Helical" evidence="6">
    <location>
        <begin position="256"/>
        <end position="277"/>
    </location>
</feature>
<dbReference type="InterPro" id="IPR014249">
    <property type="entry name" value="Spore_V_B"/>
</dbReference>
<keyword evidence="3 6" id="KW-0812">Transmembrane</keyword>
<reference evidence="7 8" key="1">
    <citation type="submission" date="2019-01" db="EMBL/GenBank/DDBJ databases">
        <title>Chengkuizengella sp. nov., isolated from deep-sea sediment of East Pacific Ocean.</title>
        <authorList>
            <person name="Yang J."/>
            <person name="Lai Q."/>
            <person name="Shao Z."/>
        </authorList>
    </citation>
    <scope>NUCLEOTIDE SEQUENCE [LARGE SCALE GENOMIC DNA]</scope>
    <source>
        <strain evidence="7 8">YPA3-1-1</strain>
    </source>
</reference>
<feature type="transmembrane region" description="Helical" evidence="6">
    <location>
        <begin position="486"/>
        <end position="504"/>
    </location>
</feature>
<feature type="transmembrane region" description="Helical" evidence="6">
    <location>
        <begin position="85"/>
        <end position="110"/>
    </location>
</feature>
<dbReference type="AlphaFoldDB" id="A0A6N9Q543"/>
<dbReference type="OrthoDB" id="9775950at2"/>
<accession>A0A6N9Q543</accession>
<proteinExistence type="predicted"/>
<sequence>MTKQSFIKGTMILLAAGMINRILGFVPRIMLPRIIGAEGIGLYQMGYPFLIVIITIVTGGIPLAIAKLVAESESKGERERSKSILFVSLCLTITLSTFFTLFCFIASPWITNNLLTDERVFYTFLSMSPIILFVSISAVFRGYFQGLHNMIPTAVSSITETIVRSITMLLFSYIVLPYGVEYAAAAAMIGVVLGELAGMCILLVKYKNSQNRRSHVFENNKTKFSKNQKDHFANLKTMVRISVPVTASKLVGSGAYFLESIMIVQSLAIAGIATKVATAQYGMLQGMVIPILLLPSALTYSLSVSLVPSLSEAAAKGDMKTIHKRLHQSLRLALVTGAPFIIIMYFLADPLCAFLYGENNEVGAMLKMMAPAAIFIYFQAPLQATLQALNKAGTALLNTFIGASIKLTLIYVLAAKLEMGILGALIAISINIMLVTLLHLRSVMNYLKFYMKFLDFIKVGVGGFAMSIMILIMVQQPWIESNLAQFLLTCTLSILTYLLVIIWLKLIDRYDLVRIPWIGKYFSK</sequence>
<name>A0A6N9Q543_9BACL</name>
<feature type="transmembrane region" description="Helical" evidence="6">
    <location>
        <begin position="182"/>
        <end position="204"/>
    </location>
</feature>
<evidence type="ECO:0000256" key="5">
    <source>
        <dbReference type="ARBA" id="ARBA00023136"/>
    </source>
</evidence>